<organism evidence="1 2">
    <name type="scientific">Antrihabitans stalactiti</name>
    <dbReference type="NCBI Taxonomy" id="2584121"/>
    <lineage>
        <taxon>Bacteria</taxon>
        <taxon>Bacillati</taxon>
        <taxon>Actinomycetota</taxon>
        <taxon>Actinomycetes</taxon>
        <taxon>Mycobacteriales</taxon>
        <taxon>Nocardiaceae</taxon>
        <taxon>Antrihabitans</taxon>
    </lineage>
</organism>
<dbReference type="InterPro" id="IPR032710">
    <property type="entry name" value="NTF2-like_dom_sf"/>
</dbReference>
<dbReference type="Pfam" id="PF07366">
    <property type="entry name" value="SnoaL"/>
    <property type="match status" value="1"/>
</dbReference>
<dbReference type="AlphaFoldDB" id="A0A848KJD7"/>
<name>A0A848KJD7_9NOCA</name>
<dbReference type="Proteomes" id="UP000535543">
    <property type="component" value="Unassembled WGS sequence"/>
</dbReference>
<reference evidence="1 2" key="2">
    <citation type="submission" date="2020-06" db="EMBL/GenBank/DDBJ databases">
        <title>Antribacter stalactiti gen. nov., sp. nov., a new member of the family Nacardiaceae isolated from a cave.</title>
        <authorList>
            <person name="Kim I.S."/>
        </authorList>
    </citation>
    <scope>NUCLEOTIDE SEQUENCE [LARGE SCALE GENOMIC DNA]</scope>
    <source>
        <strain evidence="1 2">YC2-7</strain>
    </source>
</reference>
<reference evidence="1 2" key="1">
    <citation type="submission" date="2019-05" db="EMBL/GenBank/DDBJ databases">
        <authorList>
            <person name="Lee S.D."/>
        </authorList>
    </citation>
    <scope>NUCLEOTIDE SEQUENCE [LARGE SCALE GENOMIC DNA]</scope>
    <source>
        <strain evidence="1 2">YC2-7</strain>
    </source>
</reference>
<gene>
    <name evidence="1" type="ORF">FGL95_25430</name>
</gene>
<comment type="caution">
    <text evidence="1">The sequence shown here is derived from an EMBL/GenBank/DDBJ whole genome shotgun (WGS) entry which is preliminary data.</text>
</comment>
<dbReference type="Gene3D" id="3.10.450.50">
    <property type="match status" value="1"/>
</dbReference>
<dbReference type="InterPro" id="IPR009959">
    <property type="entry name" value="Cyclase_SnoaL-like"/>
</dbReference>
<dbReference type="PANTHER" id="PTHR38436:SF1">
    <property type="entry name" value="ESTER CYCLASE"/>
    <property type="match status" value="1"/>
</dbReference>
<dbReference type="PANTHER" id="PTHR38436">
    <property type="entry name" value="POLYKETIDE CYCLASE SNOAL-LIKE DOMAIN"/>
    <property type="match status" value="1"/>
</dbReference>
<dbReference type="EMBL" id="VCQU01000010">
    <property type="protein sequence ID" value="NMN98389.1"/>
    <property type="molecule type" value="Genomic_DNA"/>
</dbReference>
<proteinExistence type="predicted"/>
<protein>
    <submittedName>
        <fullName evidence="1">Ester cyclase</fullName>
    </submittedName>
</protein>
<dbReference type="SUPFAM" id="SSF54427">
    <property type="entry name" value="NTF2-like"/>
    <property type="match status" value="1"/>
</dbReference>
<accession>A0A848KJD7</accession>
<evidence type="ECO:0000313" key="1">
    <source>
        <dbReference type="EMBL" id="NMN98389.1"/>
    </source>
</evidence>
<evidence type="ECO:0000313" key="2">
    <source>
        <dbReference type="Proteomes" id="UP000535543"/>
    </source>
</evidence>
<keyword evidence="2" id="KW-1185">Reference proteome</keyword>
<sequence>MSSSRKEFIVDFFAHVDALDFEWMQENLTTDCRIEAPGFSETGGEIVALWMAGFFATFPDLKHRPHRILATDAEAALLVHVTGTHTEELGLPNGDVVPPTGRPLDITLAEFWQFTDGKVSEYRVVYDQADFLTQLGLLDLPA</sequence>
<dbReference type="RefSeq" id="WP_169592588.1">
    <property type="nucleotide sequence ID" value="NZ_VCQU01000010.1"/>
</dbReference>
<dbReference type="GO" id="GO:0030638">
    <property type="term" value="P:polyketide metabolic process"/>
    <property type="evidence" value="ECO:0007669"/>
    <property type="project" value="InterPro"/>
</dbReference>